<dbReference type="SMART" id="SM00382">
    <property type="entry name" value="AAA"/>
    <property type="match status" value="1"/>
</dbReference>
<dbReference type="InterPro" id="IPR027417">
    <property type="entry name" value="P-loop_NTPase"/>
</dbReference>
<dbReference type="Proteomes" id="UP000001929">
    <property type="component" value="Chromosome"/>
</dbReference>
<evidence type="ECO:0000259" key="6">
    <source>
        <dbReference type="PROSITE" id="PS50893"/>
    </source>
</evidence>
<dbReference type="KEGG" id="rru:Rru_A3413"/>
<sequence length="233" mass="24568">MSVLVVEGMAAGYGDVDILSDIALRVDPLEIVTIAGTNGAGKSTLVKGLMGLLTRIRGKVEFEGTSLLGVAAERRIHLGISYVPQVNNVFPSLTVLENLEVVEGVGNRARQIAKMIERFPALAARRATRAGALSGGERQQLAFARALMPAPRLVILDEPTAALSPALVTGVLETIRGLPGLGVSVLLVEQRARQALAISDQGCILDSGKVVIADRASALLADERMAELYLGEH</sequence>
<dbReference type="GO" id="GO:0015658">
    <property type="term" value="F:branched-chain amino acid transmembrane transporter activity"/>
    <property type="evidence" value="ECO:0007669"/>
    <property type="project" value="TreeGrafter"/>
</dbReference>
<name>Q2RNT8_RHORT</name>
<keyword evidence="8" id="KW-1185">Reference proteome</keyword>
<dbReference type="GO" id="GO:0005524">
    <property type="term" value="F:ATP binding"/>
    <property type="evidence" value="ECO:0007669"/>
    <property type="project" value="UniProtKB-KW"/>
</dbReference>
<dbReference type="EMBL" id="CP000230">
    <property type="protein sequence ID" value="ABC24207.1"/>
    <property type="molecule type" value="Genomic_DNA"/>
</dbReference>
<dbReference type="PhylomeDB" id="Q2RNT8"/>
<keyword evidence="2" id="KW-0813">Transport</keyword>
<dbReference type="EC" id="3.6.3.27" evidence="7"/>
<gene>
    <name evidence="7" type="ordered locus">Rru_A3413</name>
</gene>
<reference evidence="7 8" key="1">
    <citation type="journal article" date="2011" name="Stand. Genomic Sci.">
        <title>Complete genome sequence of Rhodospirillum rubrum type strain (S1).</title>
        <authorList>
            <person name="Munk A.C."/>
            <person name="Copeland A."/>
            <person name="Lucas S."/>
            <person name="Lapidus A."/>
            <person name="Del Rio T.G."/>
            <person name="Barry K."/>
            <person name="Detter J.C."/>
            <person name="Hammon N."/>
            <person name="Israni S."/>
            <person name="Pitluck S."/>
            <person name="Brettin T."/>
            <person name="Bruce D."/>
            <person name="Han C."/>
            <person name="Tapia R."/>
            <person name="Gilna P."/>
            <person name="Schmutz J."/>
            <person name="Larimer F."/>
            <person name="Land M."/>
            <person name="Kyrpides N.C."/>
            <person name="Mavromatis K."/>
            <person name="Richardson P."/>
            <person name="Rohde M."/>
            <person name="Goker M."/>
            <person name="Klenk H.P."/>
            <person name="Zhang Y."/>
            <person name="Roberts G.P."/>
            <person name="Reslewic S."/>
            <person name="Schwartz D.C."/>
        </authorList>
    </citation>
    <scope>NUCLEOTIDE SEQUENCE [LARGE SCALE GENOMIC DNA]</scope>
    <source>
        <strain evidence="8">ATCC 11170 / ATH 1.1.1 / DSM 467 / LMG 4362 / NCIMB 8255 / S1</strain>
    </source>
</reference>
<dbReference type="InterPro" id="IPR003439">
    <property type="entry name" value="ABC_transporter-like_ATP-bd"/>
</dbReference>
<dbReference type="Gene3D" id="3.40.50.300">
    <property type="entry name" value="P-loop containing nucleotide triphosphate hydrolases"/>
    <property type="match status" value="1"/>
</dbReference>
<dbReference type="PANTHER" id="PTHR43820:SF4">
    <property type="entry name" value="HIGH-AFFINITY BRANCHED-CHAIN AMINO ACID TRANSPORT ATP-BINDING PROTEIN LIVF"/>
    <property type="match status" value="1"/>
</dbReference>
<accession>Q2RNT8</accession>
<dbReference type="Pfam" id="PF00005">
    <property type="entry name" value="ABC_tran"/>
    <property type="match status" value="1"/>
</dbReference>
<comment type="similarity">
    <text evidence="1">Belongs to the ABC transporter superfamily.</text>
</comment>
<dbReference type="PROSITE" id="PS50893">
    <property type="entry name" value="ABC_TRANSPORTER_2"/>
    <property type="match status" value="1"/>
</dbReference>
<keyword evidence="5" id="KW-0029">Amino-acid transport</keyword>
<keyword evidence="4" id="KW-0067">ATP-binding</keyword>
<dbReference type="SUPFAM" id="SSF52540">
    <property type="entry name" value="P-loop containing nucleoside triphosphate hydrolases"/>
    <property type="match status" value="1"/>
</dbReference>
<dbReference type="AlphaFoldDB" id="Q2RNT8"/>
<protein>
    <submittedName>
        <fullName evidence="7">ABC transporter component</fullName>
        <ecNumber evidence="7">3.6.3.27</ecNumber>
    </submittedName>
</protein>
<dbReference type="InterPro" id="IPR003593">
    <property type="entry name" value="AAA+_ATPase"/>
</dbReference>
<dbReference type="EnsemblBacteria" id="ABC24207">
    <property type="protein sequence ID" value="ABC24207"/>
    <property type="gene ID" value="Rru_A3413"/>
</dbReference>
<dbReference type="PATRIC" id="fig|269796.9.peg.3529"/>
<keyword evidence="3" id="KW-0547">Nucleotide-binding</keyword>
<keyword evidence="7" id="KW-0378">Hydrolase</keyword>
<dbReference type="STRING" id="269796.Rru_A3413"/>
<dbReference type="GO" id="GO:0015807">
    <property type="term" value="P:L-amino acid transport"/>
    <property type="evidence" value="ECO:0007669"/>
    <property type="project" value="TreeGrafter"/>
</dbReference>
<dbReference type="HOGENOM" id="CLU_000604_1_2_5"/>
<dbReference type="GO" id="GO:0016887">
    <property type="term" value="F:ATP hydrolysis activity"/>
    <property type="evidence" value="ECO:0007669"/>
    <property type="project" value="InterPro"/>
</dbReference>
<evidence type="ECO:0000313" key="7">
    <source>
        <dbReference type="EMBL" id="ABC24207.1"/>
    </source>
</evidence>
<feature type="domain" description="ABC transporter" evidence="6">
    <location>
        <begin position="4"/>
        <end position="232"/>
    </location>
</feature>
<dbReference type="eggNOG" id="COG0410">
    <property type="taxonomic scope" value="Bacteria"/>
</dbReference>
<evidence type="ECO:0000256" key="4">
    <source>
        <dbReference type="ARBA" id="ARBA00022840"/>
    </source>
</evidence>
<organism evidence="7 8">
    <name type="scientific">Rhodospirillum rubrum (strain ATCC 11170 / ATH 1.1.1 / DSM 467 / LMG 4362 / NCIMB 8255 / S1)</name>
    <dbReference type="NCBI Taxonomy" id="269796"/>
    <lineage>
        <taxon>Bacteria</taxon>
        <taxon>Pseudomonadati</taxon>
        <taxon>Pseudomonadota</taxon>
        <taxon>Alphaproteobacteria</taxon>
        <taxon>Rhodospirillales</taxon>
        <taxon>Rhodospirillaceae</taxon>
        <taxon>Rhodospirillum</taxon>
    </lineage>
</organism>
<dbReference type="PANTHER" id="PTHR43820">
    <property type="entry name" value="HIGH-AFFINITY BRANCHED-CHAIN AMINO ACID TRANSPORT ATP-BINDING PROTEIN LIVF"/>
    <property type="match status" value="1"/>
</dbReference>
<evidence type="ECO:0000313" key="8">
    <source>
        <dbReference type="Proteomes" id="UP000001929"/>
    </source>
</evidence>
<evidence type="ECO:0000256" key="1">
    <source>
        <dbReference type="ARBA" id="ARBA00005417"/>
    </source>
</evidence>
<proteinExistence type="inferred from homology"/>
<evidence type="ECO:0000256" key="2">
    <source>
        <dbReference type="ARBA" id="ARBA00022448"/>
    </source>
</evidence>
<evidence type="ECO:0000256" key="3">
    <source>
        <dbReference type="ARBA" id="ARBA00022741"/>
    </source>
</evidence>
<dbReference type="RefSeq" id="WP_011391160.1">
    <property type="nucleotide sequence ID" value="NC_007643.1"/>
</dbReference>
<dbReference type="InterPro" id="IPR052156">
    <property type="entry name" value="BCAA_Transport_ATP-bd_LivF"/>
</dbReference>
<evidence type="ECO:0000256" key="5">
    <source>
        <dbReference type="ARBA" id="ARBA00022970"/>
    </source>
</evidence>